<keyword evidence="2" id="KW-1185">Reference proteome</keyword>
<dbReference type="Proteomes" id="UP001303046">
    <property type="component" value="Unassembled WGS sequence"/>
</dbReference>
<protein>
    <submittedName>
        <fullName evidence="1">Uncharacterized protein</fullName>
    </submittedName>
</protein>
<gene>
    <name evidence="1" type="primary">Necator_chrII.g4787</name>
    <name evidence="1" type="ORF">RB195_016995</name>
</gene>
<accession>A0ABR1C329</accession>
<name>A0ABR1C329_NECAM</name>
<comment type="caution">
    <text evidence="1">The sequence shown here is derived from an EMBL/GenBank/DDBJ whole genome shotgun (WGS) entry which is preliminary data.</text>
</comment>
<evidence type="ECO:0000313" key="2">
    <source>
        <dbReference type="Proteomes" id="UP001303046"/>
    </source>
</evidence>
<evidence type="ECO:0000313" key="1">
    <source>
        <dbReference type="EMBL" id="KAK6732951.1"/>
    </source>
</evidence>
<proteinExistence type="predicted"/>
<sequence length="102" mass="12094">MIFTSIPLCPSTSDVWPSNDVWSYRMVFLCHPELTKWKERMCRHGRKIFMESDVAELEADVSERTRVLTRNFLEVDLRQTASLVIHYDSGMKFNVFLYVEKD</sequence>
<organism evidence="1 2">
    <name type="scientific">Necator americanus</name>
    <name type="common">Human hookworm</name>
    <dbReference type="NCBI Taxonomy" id="51031"/>
    <lineage>
        <taxon>Eukaryota</taxon>
        <taxon>Metazoa</taxon>
        <taxon>Ecdysozoa</taxon>
        <taxon>Nematoda</taxon>
        <taxon>Chromadorea</taxon>
        <taxon>Rhabditida</taxon>
        <taxon>Rhabditina</taxon>
        <taxon>Rhabditomorpha</taxon>
        <taxon>Strongyloidea</taxon>
        <taxon>Ancylostomatidae</taxon>
        <taxon>Bunostominae</taxon>
        <taxon>Necator</taxon>
    </lineage>
</organism>
<reference evidence="1 2" key="1">
    <citation type="submission" date="2023-08" db="EMBL/GenBank/DDBJ databases">
        <title>A Necator americanus chromosomal reference genome.</title>
        <authorList>
            <person name="Ilik V."/>
            <person name="Petrzelkova K.J."/>
            <person name="Pardy F."/>
            <person name="Fuh T."/>
            <person name="Niatou-Singa F.S."/>
            <person name="Gouil Q."/>
            <person name="Baker L."/>
            <person name="Ritchie M.E."/>
            <person name="Jex A.R."/>
            <person name="Gazzola D."/>
            <person name="Li H."/>
            <person name="Toshio Fujiwara R."/>
            <person name="Zhan B."/>
            <person name="Aroian R.V."/>
            <person name="Pafco B."/>
            <person name="Schwarz E.M."/>
        </authorList>
    </citation>
    <scope>NUCLEOTIDE SEQUENCE [LARGE SCALE GENOMIC DNA]</scope>
    <source>
        <strain evidence="1 2">Aroian</strain>
        <tissue evidence="1">Whole animal</tissue>
    </source>
</reference>
<dbReference type="EMBL" id="JAVFWL010000002">
    <property type="protein sequence ID" value="KAK6732951.1"/>
    <property type="molecule type" value="Genomic_DNA"/>
</dbReference>